<feature type="transmembrane region" description="Helical" evidence="1">
    <location>
        <begin position="35"/>
        <end position="55"/>
    </location>
</feature>
<keyword evidence="1" id="KW-1133">Transmembrane helix</keyword>
<organism evidence="2 3">
    <name type="scientific">Absidia repens</name>
    <dbReference type="NCBI Taxonomy" id="90262"/>
    <lineage>
        <taxon>Eukaryota</taxon>
        <taxon>Fungi</taxon>
        <taxon>Fungi incertae sedis</taxon>
        <taxon>Mucoromycota</taxon>
        <taxon>Mucoromycotina</taxon>
        <taxon>Mucoromycetes</taxon>
        <taxon>Mucorales</taxon>
        <taxon>Cunninghamellaceae</taxon>
        <taxon>Absidia</taxon>
    </lineage>
</organism>
<dbReference type="OrthoDB" id="2243669at2759"/>
<reference evidence="2 3" key="1">
    <citation type="submission" date="2016-07" db="EMBL/GenBank/DDBJ databases">
        <title>Pervasive Adenine N6-methylation of Active Genes in Fungi.</title>
        <authorList>
            <consortium name="DOE Joint Genome Institute"/>
            <person name="Mondo S.J."/>
            <person name="Dannebaum R.O."/>
            <person name="Kuo R.C."/>
            <person name="Labutti K."/>
            <person name="Haridas S."/>
            <person name="Kuo A."/>
            <person name="Salamov A."/>
            <person name="Ahrendt S.R."/>
            <person name="Lipzen A."/>
            <person name="Sullivan W."/>
            <person name="Andreopoulos W.B."/>
            <person name="Clum A."/>
            <person name="Lindquist E."/>
            <person name="Daum C."/>
            <person name="Ramamoorthy G.K."/>
            <person name="Gryganskyi A."/>
            <person name="Culley D."/>
            <person name="Magnuson J.K."/>
            <person name="James T.Y."/>
            <person name="O'Malley M.A."/>
            <person name="Stajich J.E."/>
            <person name="Spatafora J.W."/>
            <person name="Visel A."/>
            <person name="Grigoriev I.V."/>
        </authorList>
    </citation>
    <scope>NUCLEOTIDE SEQUENCE [LARGE SCALE GENOMIC DNA]</scope>
    <source>
        <strain evidence="2 3">NRRL 1336</strain>
    </source>
</reference>
<evidence type="ECO:0000313" key="2">
    <source>
        <dbReference type="EMBL" id="ORZ18812.1"/>
    </source>
</evidence>
<gene>
    <name evidence="2" type="ORF">BCR42DRAFT_436140</name>
</gene>
<keyword evidence="1" id="KW-0472">Membrane</keyword>
<keyword evidence="1" id="KW-0812">Transmembrane</keyword>
<evidence type="ECO:0000313" key="3">
    <source>
        <dbReference type="Proteomes" id="UP000193560"/>
    </source>
</evidence>
<protein>
    <submittedName>
        <fullName evidence="2">Uncharacterized protein</fullName>
    </submittedName>
</protein>
<comment type="caution">
    <text evidence="2">The sequence shown here is derived from an EMBL/GenBank/DDBJ whole genome shotgun (WGS) entry which is preliminary data.</text>
</comment>
<dbReference type="Proteomes" id="UP000193560">
    <property type="component" value="Unassembled WGS sequence"/>
</dbReference>
<keyword evidence="3" id="KW-1185">Reference proteome</keyword>
<dbReference type="AlphaFoldDB" id="A0A1X2IM08"/>
<dbReference type="STRING" id="90262.A0A1X2IM08"/>
<dbReference type="EMBL" id="MCGE01000008">
    <property type="protein sequence ID" value="ORZ18812.1"/>
    <property type="molecule type" value="Genomic_DNA"/>
</dbReference>
<sequence length="58" mass="6563">MGRHSACVSIYACIDLKNEHGKMINHHVVGSYDDLWGPAVLCVLLMGALIVKFYLRFR</sequence>
<name>A0A1X2IM08_9FUNG</name>
<evidence type="ECO:0000256" key="1">
    <source>
        <dbReference type="SAM" id="Phobius"/>
    </source>
</evidence>
<accession>A0A1X2IM08</accession>
<proteinExistence type="predicted"/>